<feature type="transmembrane region" description="Helical" evidence="4">
    <location>
        <begin position="96"/>
        <end position="116"/>
    </location>
</feature>
<evidence type="ECO:0000256" key="2">
    <source>
        <dbReference type="ARBA" id="ARBA00022989"/>
    </source>
</evidence>
<feature type="transmembrane region" description="Helical" evidence="4">
    <location>
        <begin position="128"/>
        <end position="149"/>
    </location>
</feature>
<keyword evidence="3 4" id="KW-0472">Membrane</keyword>
<comment type="caution">
    <text evidence="6">The sequence shown here is derived from an EMBL/GenBank/DDBJ whole genome shotgun (WGS) entry which is preliminary data.</text>
</comment>
<dbReference type="SUPFAM" id="SSF103473">
    <property type="entry name" value="MFS general substrate transporter"/>
    <property type="match status" value="1"/>
</dbReference>
<feature type="transmembrane region" description="Helical" evidence="4">
    <location>
        <begin position="43"/>
        <end position="65"/>
    </location>
</feature>
<keyword evidence="7" id="KW-1185">Reference proteome</keyword>
<gene>
    <name evidence="6" type="ORF">E5163_10120</name>
</gene>
<reference evidence="6 7" key="1">
    <citation type="journal article" date="2017" name="Int. J. Syst. Evol. Microbiol.">
        <title>Marinicauda algicola sp. nov., isolated from a marine red alga Rhodosorus marinus.</title>
        <authorList>
            <person name="Jeong S.E."/>
            <person name="Jeon S.H."/>
            <person name="Chun B.H."/>
            <person name="Kim D.W."/>
            <person name="Jeon C.O."/>
        </authorList>
    </citation>
    <scope>NUCLEOTIDE SEQUENCE [LARGE SCALE GENOMIC DNA]</scope>
    <source>
        <strain evidence="6 7">JCM 31718</strain>
    </source>
</reference>
<dbReference type="InterPro" id="IPR011701">
    <property type="entry name" value="MFS"/>
</dbReference>
<feature type="transmembrane region" description="Helical" evidence="4">
    <location>
        <begin position="72"/>
        <end position="90"/>
    </location>
</feature>
<sequence>MKARSLALIALAQVLALSVWFAGAAALPAIARSADLSAFATAALSSGVQLGFVAGALASAALGLADRLEVRHLFASGAAVAGLATGLAALTEPGSAAMIALRILTGAALALVYPVGMKMAASWAKGDAGLLVGLLVGALTLGSAAPHLLPVLGPGFGWRTPFLGSALLCLVAAGTILAAQAGPAFARAARFDPSAIRLAIARPALRLANLGYLGHMWELYAFWAWLGAFLYAYALHHGLPAGAWPGVLTFAVVASGAAGALGAGWLADRVGRTVVTSAAMAVSGACAILTGLAWDAPLLVMAILLVVYGITVIADSAQFSAAIAELAPSDQAGSLLTLQTAAGFALTVLTVQALPLWVEVTGWRFAFAPLALGPAVGIWAMLRLRARPEAGQLAGGRG</sequence>
<organism evidence="6 7">
    <name type="scientific">Marinicauda algicola</name>
    <dbReference type="NCBI Taxonomy" id="2029849"/>
    <lineage>
        <taxon>Bacteria</taxon>
        <taxon>Pseudomonadati</taxon>
        <taxon>Pseudomonadota</taxon>
        <taxon>Alphaproteobacteria</taxon>
        <taxon>Maricaulales</taxon>
        <taxon>Maricaulaceae</taxon>
        <taxon>Marinicauda</taxon>
    </lineage>
</organism>
<dbReference type="Gene3D" id="1.20.1250.20">
    <property type="entry name" value="MFS general substrate transporter like domains"/>
    <property type="match status" value="2"/>
</dbReference>
<dbReference type="PANTHER" id="PTHR23521">
    <property type="entry name" value="TRANSPORTER MFS SUPERFAMILY"/>
    <property type="match status" value="1"/>
</dbReference>
<dbReference type="InterPro" id="IPR036259">
    <property type="entry name" value="MFS_trans_sf"/>
</dbReference>
<accession>A0A4S2GYM1</accession>
<feature type="domain" description="Major facilitator superfamily (MFS) profile" evidence="5">
    <location>
        <begin position="204"/>
        <end position="398"/>
    </location>
</feature>
<dbReference type="GO" id="GO:0022857">
    <property type="term" value="F:transmembrane transporter activity"/>
    <property type="evidence" value="ECO:0007669"/>
    <property type="project" value="InterPro"/>
</dbReference>
<dbReference type="Pfam" id="PF07690">
    <property type="entry name" value="MFS_1"/>
    <property type="match status" value="1"/>
</dbReference>
<feature type="transmembrane region" description="Helical" evidence="4">
    <location>
        <begin position="246"/>
        <end position="267"/>
    </location>
</feature>
<dbReference type="GO" id="GO:0005886">
    <property type="term" value="C:plasma membrane"/>
    <property type="evidence" value="ECO:0007669"/>
    <property type="project" value="TreeGrafter"/>
</dbReference>
<dbReference type="RefSeq" id="WP_135996028.1">
    <property type="nucleotide sequence ID" value="NZ_CP071057.1"/>
</dbReference>
<evidence type="ECO:0000313" key="6">
    <source>
        <dbReference type="EMBL" id="TGY88183.1"/>
    </source>
</evidence>
<dbReference type="EMBL" id="SRXW01000003">
    <property type="protein sequence ID" value="TGY88183.1"/>
    <property type="molecule type" value="Genomic_DNA"/>
</dbReference>
<protein>
    <submittedName>
        <fullName evidence="6">MFS transporter</fullName>
    </submittedName>
</protein>
<feature type="transmembrane region" description="Helical" evidence="4">
    <location>
        <begin position="207"/>
        <end position="234"/>
    </location>
</feature>
<evidence type="ECO:0000256" key="1">
    <source>
        <dbReference type="ARBA" id="ARBA00022692"/>
    </source>
</evidence>
<dbReference type="Proteomes" id="UP000308054">
    <property type="component" value="Unassembled WGS sequence"/>
</dbReference>
<proteinExistence type="predicted"/>
<evidence type="ECO:0000256" key="3">
    <source>
        <dbReference type="ARBA" id="ARBA00023136"/>
    </source>
</evidence>
<feature type="transmembrane region" description="Helical" evidence="4">
    <location>
        <begin position="335"/>
        <end position="357"/>
    </location>
</feature>
<dbReference type="PANTHER" id="PTHR23521:SF3">
    <property type="entry name" value="MFS TRANSPORTER"/>
    <property type="match status" value="1"/>
</dbReference>
<feature type="transmembrane region" description="Helical" evidence="4">
    <location>
        <begin position="300"/>
        <end position="323"/>
    </location>
</feature>
<dbReference type="OrthoDB" id="9781976at2"/>
<feature type="transmembrane region" description="Helical" evidence="4">
    <location>
        <begin position="363"/>
        <end position="382"/>
    </location>
</feature>
<evidence type="ECO:0000259" key="5">
    <source>
        <dbReference type="PROSITE" id="PS50850"/>
    </source>
</evidence>
<name>A0A4S2GYM1_9PROT</name>
<keyword evidence="1 4" id="KW-0812">Transmembrane</keyword>
<feature type="transmembrane region" description="Helical" evidence="4">
    <location>
        <begin position="161"/>
        <end position="186"/>
    </location>
</feature>
<keyword evidence="2 4" id="KW-1133">Transmembrane helix</keyword>
<feature type="transmembrane region" description="Helical" evidence="4">
    <location>
        <begin position="274"/>
        <end position="294"/>
    </location>
</feature>
<evidence type="ECO:0000313" key="7">
    <source>
        <dbReference type="Proteomes" id="UP000308054"/>
    </source>
</evidence>
<dbReference type="AlphaFoldDB" id="A0A4S2GYM1"/>
<dbReference type="PROSITE" id="PS50850">
    <property type="entry name" value="MFS"/>
    <property type="match status" value="1"/>
</dbReference>
<evidence type="ECO:0000256" key="4">
    <source>
        <dbReference type="SAM" id="Phobius"/>
    </source>
</evidence>
<dbReference type="InterPro" id="IPR020846">
    <property type="entry name" value="MFS_dom"/>
</dbReference>